<organism evidence="1 2">
    <name type="scientific">Diphasiastrum complanatum</name>
    <name type="common">Issler's clubmoss</name>
    <name type="synonym">Lycopodium complanatum</name>
    <dbReference type="NCBI Taxonomy" id="34168"/>
    <lineage>
        <taxon>Eukaryota</taxon>
        <taxon>Viridiplantae</taxon>
        <taxon>Streptophyta</taxon>
        <taxon>Embryophyta</taxon>
        <taxon>Tracheophyta</taxon>
        <taxon>Lycopodiopsida</taxon>
        <taxon>Lycopodiales</taxon>
        <taxon>Lycopodiaceae</taxon>
        <taxon>Lycopodioideae</taxon>
        <taxon>Diphasiastrum</taxon>
    </lineage>
</organism>
<dbReference type="Proteomes" id="UP001162992">
    <property type="component" value="Chromosome 17"/>
</dbReference>
<name>A0ACC2B458_DIPCM</name>
<keyword evidence="2" id="KW-1185">Reference proteome</keyword>
<accession>A0ACC2B458</accession>
<evidence type="ECO:0000313" key="1">
    <source>
        <dbReference type="EMBL" id="KAJ7524551.1"/>
    </source>
</evidence>
<protein>
    <submittedName>
        <fullName evidence="1">Uncharacterized protein</fullName>
    </submittedName>
</protein>
<comment type="caution">
    <text evidence="1">The sequence shown here is derived from an EMBL/GenBank/DDBJ whole genome shotgun (WGS) entry which is preliminary data.</text>
</comment>
<proteinExistence type="predicted"/>
<dbReference type="EMBL" id="CM055108">
    <property type="protein sequence ID" value="KAJ7524551.1"/>
    <property type="molecule type" value="Genomic_DNA"/>
</dbReference>
<gene>
    <name evidence="1" type="ORF">O6H91_17G010900</name>
</gene>
<evidence type="ECO:0000313" key="2">
    <source>
        <dbReference type="Proteomes" id="UP001162992"/>
    </source>
</evidence>
<sequence length="276" mass="30637">MENRSSPPIGSKGTILSLMIQELRLDARKTEFTDRKVSTPQLSFQNDAVSLSCGAFFMAGRPKFPTSKQSELLLDSNSTKSSSKAAYVQKQIDSAVLGVITSKTLKGNEHVEVVPALDSRRHSTVKHTNNRSMRSTSSEKKTTSFEEAKISSFLNGDMPLEKKTKHYGKSREALIPILSTTMDTKPIQTSQATEQECNKSQSMLSASISQKFLTPMVKMVDMGCYSKGDMSMRSLAAAYWLGSHHQTSAQQNHKSQERSVSFVKLQHHSSNHHFPC</sequence>
<reference evidence="2" key="1">
    <citation type="journal article" date="2024" name="Proc. Natl. Acad. Sci. U.S.A.">
        <title>Extraordinary preservation of gene collinearity over three hundred million years revealed in homosporous lycophytes.</title>
        <authorList>
            <person name="Li C."/>
            <person name="Wickell D."/>
            <person name="Kuo L.Y."/>
            <person name="Chen X."/>
            <person name="Nie B."/>
            <person name="Liao X."/>
            <person name="Peng D."/>
            <person name="Ji J."/>
            <person name="Jenkins J."/>
            <person name="Williams M."/>
            <person name="Shu S."/>
            <person name="Plott C."/>
            <person name="Barry K."/>
            <person name="Rajasekar S."/>
            <person name="Grimwood J."/>
            <person name="Han X."/>
            <person name="Sun S."/>
            <person name="Hou Z."/>
            <person name="He W."/>
            <person name="Dai G."/>
            <person name="Sun C."/>
            <person name="Schmutz J."/>
            <person name="Leebens-Mack J.H."/>
            <person name="Li F.W."/>
            <person name="Wang L."/>
        </authorList>
    </citation>
    <scope>NUCLEOTIDE SEQUENCE [LARGE SCALE GENOMIC DNA]</scope>
    <source>
        <strain evidence="2">cv. PW_Plant_1</strain>
    </source>
</reference>